<dbReference type="OMA" id="SCLYHAR"/>
<gene>
    <name evidence="2" type="ORF">TRITD_3Bv1G210960</name>
</gene>
<reference evidence="2 3" key="1">
    <citation type="submission" date="2017-09" db="EMBL/GenBank/DDBJ databases">
        <authorList>
            <consortium name="International Durum Wheat Genome Sequencing Consortium (IDWGSC)"/>
            <person name="Milanesi L."/>
        </authorList>
    </citation>
    <scope>NUCLEOTIDE SEQUENCE [LARGE SCALE GENOMIC DNA]</scope>
    <source>
        <strain evidence="3">cv. Svevo</strain>
    </source>
</reference>
<organism evidence="2 3">
    <name type="scientific">Triticum turgidum subsp. durum</name>
    <name type="common">Durum wheat</name>
    <name type="synonym">Triticum durum</name>
    <dbReference type="NCBI Taxonomy" id="4567"/>
    <lineage>
        <taxon>Eukaryota</taxon>
        <taxon>Viridiplantae</taxon>
        <taxon>Streptophyta</taxon>
        <taxon>Embryophyta</taxon>
        <taxon>Tracheophyta</taxon>
        <taxon>Spermatophyta</taxon>
        <taxon>Magnoliopsida</taxon>
        <taxon>Liliopsida</taxon>
        <taxon>Poales</taxon>
        <taxon>Poaceae</taxon>
        <taxon>BOP clade</taxon>
        <taxon>Pooideae</taxon>
        <taxon>Triticodae</taxon>
        <taxon>Triticeae</taxon>
        <taxon>Triticinae</taxon>
        <taxon>Triticum</taxon>
    </lineage>
</organism>
<dbReference type="PANTHER" id="PTHR33800">
    <property type="entry name" value="OS06G0113600 PROTEIN"/>
    <property type="match status" value="1"/>
</dbReference>
<evidence type="ECO:0000313" key="3">
    <source>
        <dbReference type="Proteomes" id="UP000324705"/>
    </source>
</evidence>
<sequence length="170" mass="19457">MDNHMKLYTLQLAPQLALRDLPAERCGGKTPSARSKPWLVVCGDMLLMVCYSVRFGLHGSGYSTLHRLDMSTNPAKWVGMKKLDNWALFVAADVRNPPFSCINPERWGGRSNCLYYTDDSQLWGVHSLGHEPDPVKGRPTRPNLVFARNRWRYPQSLWVYPSMIYSDGRQ</sequence>
<dbReference type="Gramene" id="TRITD3Bv1G210960.1">
    <property type="protein sequence ID" value="TRITD3Bv1G210960.1"/>
    <property type="gene ID" value="TRITD3Bv1G210960"/>
</dbReference>
<evidence type="ECO:0000313" key="2">
    <source>
        <dbReference type="EMBL" id="VAH82123.1"/>
    </source>
</evidence>
<protein>
    <recommendedName>
        <fullName evidence="1">KIB1-4 beta-propeller domain-containing protein</fullName>
    </recommendedName>
</protein>
<keyword evidence="3" id="KW-1185">Reference proteome</keyword>
<name>A0A9R1QRS9_TRITD</name>
<proteinExistence type="predicted"/>
<feature type="domain" description="KIB1-4 beta-propeller" evidence="1">
    <location>
        <begin position="7"/>
        <end position="125"/>
    </location>
</feature>
<dbReference type="Pfam" id="PF03478">
    <property type="entry name" value="Beta-prop_KIB1-4"/>
    <property type="match status" value="1"/>
</dbReference>
<dbReference type="InterPro" id="IPR005174">
    <property type="entry name" value="KIB1-4_b-propeller"/>
</dbReference>
<dbReference type="AlphaFoldDB" id="A0A9R1QRS9"/>
<accession>A0A9R1QRS9</accession>
<evidence type="ECO:0000259" key="1">
    <source>
        <dbReference type="Pfam" id="PF03478"/>
    </source>
</evidence>
<dbReference type="Proteomes" id="UP000324705">
    <property type="component" value="Chromosome 3B"/>
</dbReference>
<dbReference type="PANTHER" id="PTHR33800:SF11">
    <property type="entry name" value="F-BOX DOMAIN-CONTAINING PROTEIN"/>
    <property type="match status" value="1"/>
</dbReference>
<dbReference type="EMBL" id="LT934116">
    <property type="protein sequence ID" value="VAH82123.1"/>
    <property type="molecule type" value="Genomic_DNA"/>
</dbReference>